<feature type="compositionally biased region" description="Basic and acidic residues" evidence="1">
    <location>
        <begin position="262"/>
        <end position="275"/>
    </location>
</feature>
<evidence type="ECO:0000313" key="2">
    <source>
        <dbReference type="EMBL" id="JAD86412.1"/>
    </source>
</evidence>
<proteinExistence type="predicted"/>
<feature type="region of interest" description="Disordered" evidence="1">
    <location>
        <begin position="261"/>
        <end position="284"/>
    </location>
</feature>
<reference evidence="2" key="2">
    <citation type="journal article" date="2015" name="Data Brief">
        <title>Shoot transcriptome of the giant reed, Arundo donax.</title>
        <authorList>
            <person name="Barrero R.A."/>
            <person name="Guerrero F.D."/>
            <person name="Moolhuijzen P."/>
            <person name="Goolsby J.A."/>
            <person name="Tidwell J."/>
            <person name="Bellgard S.E."/>
            <person name="Bellgard M.I."/>
        </authorList>
    </citation>
    <scope>NUCLEOTIDE SEQUENCE</scope>
    <source>
        <tissue evidence="2">Shoot tissue taken approximately 20 cm above the soil surface</tissue>
    </source>
</reference>
<name>A0A0A9DRL9_ARUDO</name>
<sequence length="429" mass="47174">MADSIGATGSKEKEINLLSRMVKKSAQATQDNHGLVQKSDSIPRANKKGMSRGVDSKTRMKNGRNLQVGSAEKHSSRRHGCNGVNLLQDNSDTERTSECVHTSTVVSVAGRGANGSIVPSPNTLQMAEEMGQHPVISVHSANGRSERIGIKGMTGKENQSANNCRGKMDQHFVQSEDGAVEGKENTKEMRTNYFKGVKGKDRDLGEKKRKKNIQKEMEKNGNVNEQNHEDLDALGASKVDDLMCLACLNEQKFASDNIKKRKDLDADSSPHEHSMRTSKLSRMSPTNLACANGEISQHSPGIAPYPSTELVGTHTCEVDQHKLQDSRSDNGITGSHYSEERIASVSSSGYDSNKGYLKLPHPDTKYLSQVHFIPAVDFPEYIDQDWLFPEDHVERKTAKSVAAESRQVWSDAQLIDTADVVAFPYVVPL</sequence>
<dbReference type="AlphaFoldDB" id="A0A0A9DRL9"/>
<reference evidence="2" key="1">
    <citation type="submission" date="2014-09" db="EMBL/GenBank/DDBJ databases">
        <authorList>
            <person name="Magalhaes I.L.F."/>
            <person name="Oliveira U."/>
            <person name="Santos F.R."/>
            <person name="Vidigal T.H.D.A."/>
            <person name="Brescovit A.D."/>
            <person name="Santos A.J."/>
        </authorList>
    </citation>
    <scope>NUCLEOTIDE SEQUENCE</scope>
    <source>
        <tissue evidence="2">Shoot tissue taken approximately 20 cm above the soil surface</tissue>
    </source>
</reference>
<accession>A0A0A9DRL9</accession>
<dbReference type="PANTHER" id="PTHR34660:SF3">
    <property type="entry name" value="RRM DOMAIN-CONTAINING PROTEIN"/>
    <property type="match status" value="1"/>
</dbReference>
<dbReference type="EMBL" id="GBRH01211483">
    <property type="protein sequence ID" value="JAD86412.1"/>
    <property type="molecule type" value="Transcribed_RNA"/>
</dbReference>
<evidence type="ECO:0000256" key="1">
    <source>
        <dbReference type="SAM" id="MobiDB-lite"/>
    </source>
</evidence>
<dbReference type="PANTHER" id="PTHR34660">
    <property type="entry name" value="MYB-LIKE PROTEIN X"/>
    <property type="match status" value="1"/>
</dbReference>
<organism evidence="2">
    <name type="scientific">Arundo donax</name>
    <name type="common">Giant reed</name>
    <name type="synonym">Donax arundinaceus</name>
    <dbReference type="NCBI Taxonomy" id="35708"/>
    <lineage>
        <taxon>Eukaryota</taxon>
        <taxon>Viridiplantae</taxon>
        <taxon>Streptophyta</taxon>
        <taxon>Embryophyta</taxon>
        <taxon>Tracheophyta</taxon>
        <taxon>Spermatophyta</taxon>
        <taxon>Magnoliopsida</taxon>
        <taxon>Liliopsida</taxon>
        <taxon>Poales</taxon>
        <taxon>Poaceae</taxon>
        <taxon>PACMAD clade</taxon>
        <taxon>Arundinoideae</taxon>
        <taxon>Arundineae</taxon>
        <taxon>Arundo</taxon>
    </lineage>
</organism>
<protein>
    <submittedName>
        <fullName evidence="2">Uncharacterized protein</fullName>
    </submittedName>
</protein>
<feature type="region of interest" description="Disordered" evidence="1">
    <location>
        <begin position="25"/>
        <end position="59"/>
    </location>
</feature>